<evidence type="ECO:0000313" key="7">
    <source>
        <dbReference type="Proteomes" id="UP001597063"/>
    </source>
</evidence>
<evidence type="ECO:0000256" key="2">
    <source>
        <dbReference type="ARBA" id="ARBA00022670"/>
    </source>
</evidence>
<evidence type="ECO:0000313" key="6">
    <source>
        <dbReference type="EMBL" id="MFD0686450.1"/>
    </source>
</evidence>
<dbReference type="Proteomes" id="UP001597063">
    <property type="component" value="Unassembled WGS sequence"/>
</dbReference>
<dbReference type="PANTHER" id="PTHR47053">
    <property type="entry name" value="MUREIN DD-ENDOPEPTIDASE MEPH-RELATED"/>
    <property type="match status" value="1"/>
</dbReference>
<feature type="domain" description="NlpC/P60" evidence="5">
    <location>
        <begin position="152"/>
        <end position="273"/>
    </location>
</feature>
<accession>A0ABW2XLD0</accession>
<dbReference type="RefSeq" id="WP_207400410.1">
    <property type="nucleotide sequence ID" value="NZ_CAACUY010000409.1"/>
</dbReference>
<comment type="caution">
    <text evidence="6">The sequence shown here is derived from an EMBL/GenBank/DDBJ whole genome shotgun (WGS) entry which is preliminary data.</text>
</comment>
<evidence type="ECO:0000259" key="5">
    <source>
        <dbReference type="PROSITE" id="PS51935"/>
    </source>
</evidence>
<dbReference type="PANTHER" id="PTHR47053:SF1">
    <property type="entry name" value="MUREIN DD-ENDOPEPTIDASE MEPH-RELATED"/>
    <property type="match status" value="1"/>
</dbReference>
<dbReference type="InterPro" id="IPR051202">
    <property type="entry name" value="Peptidase_C40"/>
</dbReference>
<keyword evidence="2" id="KW-0645">Protease</keyword>
<dbReference type="InterPro" id="IPR038765">
    <property type="entry name" value="Papain-like_cys_pep_sf"/>
</dbReference>
<gene>
    <name evidence="6" type="ORF">ACFQZM_18255</name>
</gene>
<keyword evidence="3" id="KW-0378">Hydrolase</keyword>
<evidence type="ECO:0000256" key="4">
    <source>
        <dbReference type="ARBA" id="ARBA00022807"/>
    </source>
</evidence>
<evidence type="ECO:0000256" key="3">
    <source>
        <dbReference type="ARBA" id="ARBA00022801"/>
    </source>
</evidence>
<dbReference type="Gene3D" id="3.90.1720.10">
    <property type="entry name" value="endopeptidase domain like (from Nostoc punctiforme)"/>
    <property type="match status" value="1"/>
</dbReference>
<dbReference type="SUPFAM" id="SSF54001">
    <property type="entry name" value="Cysteine proteinases"/>
    <property type="match status" value="1"/>
</dbReference>
<dbReference type="Pfam" id="PF00877">
    <property type="entry name" value="NLPC_P60"/>
    <property type="match status" value="1"/>
</dbReference>
<dbReference type="InterPro" id="IPR000064">
    <property type="entry name" value="NLP_P60_dom"/>
</dbReference>
<organism evidence="6 7">
    <name type="scientific">Actinomadura fibrosa</name>
    <dbReference type="NCBI Taxonomy" id="111802"/>
    <lineage>
        <taxon>Bacteria</taxon>
        <taxon>Bacillati</taxon>
        <taxon>Actinomycetota</taxon>
        <taxon>Actinomycetes</taxon>
        <taxon>Streptosporangiales</taxon>
        <taxon>Thermomonosporaceae</taxon>
        <taxon>Actinomadura</taxon>
    </lineage>
</organism>
<evidence type="ECO:0000256" key="1">
    <source>
        <dbReference type="ARBA" id="ARBA00007074"/>
    </source>
</evidence>
<dbReference type="PROSITE" id="PS51935">
    <property type="entry name" value="NLPC_P60"/>
    <property type="match status" value="1"/>
</dbReference>
<proteinExistence type="inferred from homology"/>
<name>A0ABW2XLD0_9ACTN</name>
<protein>
    <submittedName>
        <fullName evidence="6">NlpC/P60 family protein</fullName>
    </submittedName>
</protein>
<sequence>MSRNGLVRYRPMARRAVVTVPLATLWASPERERAETQVLLGDALLVDETRDGWLRVVAVGQPSGTRDPRGYPGWLPAARAASPEPPADGPRVMVDAVETVLDGRVPLDGVAFGTGLISLGEPGGGVCDVAVPGLPGRYRVPERDIVKAPRGTPDGASVLAMARRFLGVPFLWGGLSPRGFDCSGLVHAAYRRCGLTVPRDAHAQFEAATRVPPGEEQPGDLLFFAPPEEPVQHVGFFAGDGLMLDACPRTGEVVLHQIDGDRRATAVGAGRFHRRVPGALSPAGGMTFGRK</sequence>
<comment type="similarity">
    <text evidence="1">Belongs to the peptidase C40 family.</text>
</comment>
<dbReference type="EMBL" id="JBHTGP010000010">
    <property type="protein sequence ID" value="MFD0686450.1"/>
    <property type="molecule type" value="Genomic_DNA"/>
</dbReference>
<keyword evidence="4" id="KW-0788">Thiol protease</keyword>
<reference evidence="7" key="1">
    <citation type="journal article" date="2019" name="Int. J. Syst. Evol. Microbiol.">
        <title>The Global Catalogue of Microorganisms (GCM) 10K type strain sequencing project: providing services to taxonomists for standard genome sequencing and annotation.</title>
        <authorList>
            <consortium name="The Broad Institute Genomics Platform"/>
            <consortium name="The Broad Institute Genome Sequencing Center for Infectious Disease"/>
            <person name="Wu L."/>
            <person name="Ma J."/>
        </authorList>
    </citation>
    <scope>NUCLEOTIDE SEQUENCE [LARGE SCALE GENOMIC DNA]</scope>
    <source>
        <strain evidence="7">JCM 9371</strain>
    </source>
</reference>
<keyword evidence="7" id="KW-1185">Reference proteome</keyword>